<accession>A0A5B0S0J9</accession>
<protein>
    <submittedName>
        <fullName evidence="2">Uncharacterized protein</fullName>
    </submittedName>
</protein>
<name>A0A5B0S0J9_PUCGR</name>
<dbReference type="EMBL" id="VSWC01000131">
    <property type="protein sequence ID" value="KAA1081076.1"/>
    <property type="molecule type" value="Genomic_DNA"/>
</dbReference>
<evidence type="ECO:0000313" key="4">
    <source>
        <dbReference type="Proteomes" id="UP000325313"/>
    </source>
</evidence>
<gene>
    <name evidence="1" type="ORF">PGT21_028889</name>
    <name evidence="2" type="ORF">PGTUg99_026518</name>
</gene>
<dbReference type="AlphaFoldDB" id="A0A5B0S0J9"/>
<keyword evidence="3" id="KW-1185">Reference proteome</keyword>
<reference evidence="3 4" key="1">
    <citation type="submission" date="2019-05" db="EMBL/GenBank/DDBJ databases">
        <title>Emergence of the Ug99 lineage of the wheat stem rust pathogen through somatic hybridization.</title>
        <authorList>
            <person name="Li F."/>
            <person name="Upadhyaya N.M."/>
            <person name="Sperschneider J."/>
            <person name="Matny O."/>
            <person name="Nguyen-Phuc H."/>
            <person name="Mago R."/>
            <person name="Raley C."/>
            <person name="Miller M.E."/>
            <person name="Silverstein K.A.T."/>
            <person name="Henningsen E."/>
            <person name="Hirsch C.D."/>
            <person name="Visser B."/>
            <person name="Pretorius Z.A."/>
            <person name="Steffenson B.J."/>
            <person name="Schwessinger B."/>
            <person name="Dodds P.N."/>
            <person name="Figueroa M."/>
        </authorList>
    </citation>
    <scope>NUCLEOTIDE SEQUENCE [LARGE SCALE GENOMIC DNA]</scope>
    <source>
        <strain evidence="1">21-0</strain>
        <strain evidence="2 4">Ug99</strain>
    </source>
</reference>
<evidence type="ECO:0000313" key="3">
    <source>
        <dbReference type="Proteomes" id="UP000324748"/>
    </source>
</evidence>
<evidence type="ECO:0000313" key="1">
    <source>
        <dbReference type="EMBL" id="KAA1081076.1"/>
    </source>
</evidence>
<evidence type="ECO:0000313" key="2">
    <source>
        <dbReference type="EMBL" id="KAA1131238.1"/>
    </source>
</evidence>
<proteinExistence type="predicted"/>
<dbReference type="Proteomes" id="UP000324748">
    <property type="component" value="Unassembled WGS sequence"/>
</dbReference>
<comment type="caution">
    <text evidence="2">The sequence shown here is derived from an EMBL/GenBank/DDBJ whole genome shotgun (WGS) entry which is preliminary data.</text>
</comment>
<organism evidence="2 4">
    <name type="scientific">Puccinia graminis f. sp. tritici</name>
    <dbReference type="NCBI Taxonomy" id="56615"/>
    <lineage>
        <taxon>Eukaryota</taxon>
        <taxon>Fungi</taxon>
        <taxon>Dikarya</taxon>
        <taxon>Basidiomycota</taxon>
        <taxon>Pucciniomycotina</taxon>
        <taxon>Pucciniomycetes</taxon>
        <taxon>Pucciniales</taxon>
        <taxon>Pucciniaceae</taxon>
        <taxon>Puccinia</taxon>
    </lineage>
</organism>
<sequence>MFGLIPAKAEPHRVTVAQRKGFLIFSRRSETALARFEELYLSYGRPRYSVLARARFLPFPPARCLFRATRRFL</sequence>
<dbReference type="Proteomes" id="UP000325313">
    <property type="component" value="Unassembled WGS sequence"/>
</dbReference>
<dbReference type="EMBL" id="VDEP01000104">
    <property type="protein sequence ID" value="KAA1131238.1"/>
    <property type="molecule type" value="Genomic_DNA"/>
</dbReference>